<proteinExistence type="predicted"/>
<evidence type="ECO:0000256" key="1">
    <source>
        <dbReference type="SAM" id="MobiDB-lite"/>
    </source>
</evidence>
<feature type="region of interest" description="Disordered" evidence="1">
    <location>
        <begin position="397"/>
        <end position="418"/>
    </location>
</feature>
<name>A0AAV4FI87_9GAST</name>
<feature type="compositionally biased region" description="Polar residues" evidence="1">
    <location>
        <begin position="338"/>
        <end position="348"/>
    </location>
</feature>
<keyword evidence="3" id="KW-1185">Reference proteome</keyword>
<evidence type="ECO:0000313" key="2">
    <source>
        <dbReference type="EMBL" id="GFR73049.1"/>
    </source>
</evidence>
<reference evidence="2 3" key="1">
    <citation type="journal article" date="2021" name="Elife">
        <title>Chloroplast acquisition without the gene transfer in kleptoplastic sea slugs, Plakobranchus ocellatus.</title>
        <authorList>
            <person name="Maeda T."/>
            <person name="Takahashi S."/>
            <person name="Yoshida T."/>
            <person name="Shimamura S."/>
            <person name="Takaki Y."/>
            <person name="Nagai Y."/>
            <person name="Toyoda A."/>
            <person name="Suzuki Y."/>
            <person name="Arimoto A."/>
            <person name="Ishii H."/>
            <person name="Satoh N."/>
            <person name="Nishiyama T."/>
            <person name="Hasebe M."/>
            <person name="Maruyama T."/>
            <person name="Minagawa J."/>
            <person name="Obokata J."/>
            <person name="Shigenobu S."/>
        </authorList>
    </citation>
    <scope>NUCLEOTIDE SEQUENCE [LARGE SCALE GENOMIC DNA]</scope>
</reference>
<accession>A0AAV4FI87</accession>
<dbReference type="EMBL" id="BMAT01011450">
    <property type="protein sequence ID" value="GFR73049.1"/>
    <property type="molecule type" value="Genomic_DNA"/>
</dbReference>
<dbReference type="AlphaFoldDB" id="A0AAV4FI87"/>
<evidence type="ECO:0000313" key="3">
    <source>
        <dbReference type="Proteomes" id="UP000762676"/>
    </source>
</evidence>
<comment type="caution">
    <text evidence="2">The sequence shown here is derived from an EMBL/GenBank/DDBJ whole genome shotgun (WGS) entry which is preliminary data.</text>
</comment>
<dbReference type="Proteomes" id="UP000762676">
    <property type="component" value="Unassembled WGS sequence"/>
</dbReference>
<organism evidence="2 3">
    <name type="scientific">Elysia marginata</name>
    <dbReference type="NCBI Taxonomy" id="1093978"/>
    <lineage>
        <taxon>Eukaryota</taxon>
        <taxon>Metazoa</taxon>
        <taxon>Spiralia</taxon>
        <taxon>Lophotrochozoa</taxon>
        <taxon>Mollusca</taxon>
        <taxon>Gastropoda</taxon>
        <taxon>Heterobranchia</taxon>
        <taxon>Euthyneura</taxon>
        <taxon>Panpulmonata</taxon>
        <taxon>Sacoglossa</taxon>
        <taxon>Placobranchoidea</taxon>
        <taxon>Plakobranchidae</taxon>
        <taxon>Elysia</taxon>
    </lineage>
</organism>
<gene>
    <name evidence="2" type="ORF">ElyMa_005720700</name>
</gene>
<dbReference type="Gene3D" id="1.20.1070.10">
    <property type="entry name" value="Rhodopsin 7-helix transmembrane proteins"/>
    <property type="match status" value="1"/>
</dbReference>
<feature type="compositionally biased region" description="Polar residues" evidence="1">
    <location>
        <begin position="401"/>
        <end position="414"/>
    </location>
</feature>
<feature type="region of interest" description="Disordered" evidence="1">
    <location>
        <begin position="315"/>
        <end position="355"/>
    </location>
</feature>
<sequence>MTKAVGDEVYKRLAQFTLTRTITELLMYANHSVNFYLYCATGHKFRQQVLSIVRVLCSRANIARFRHGQQRARADRRGGGKGDTNWDADGSSCGGATNVMRLGYSMSVHRTSATALAGNEGLRLSPNTAGSQGRRLSDYSKDGFLSYSALSGKESSEQSCGDGRAPKLQPNNDYLPIDLEKYHRLQPCMDVCHTAIDGDPNFSGGDDALMAARALSNGRRTTSNTNGFPDSSRKQECYQMSPMGIANNSDVHTDRGAGYGARSSCMAKYARSGNLFSSELCSDSQHPLGLPKSGGSEIKRNSCYEKQSSGLFKPLRSVSLFSKRSRNSRGKENKNRTKPSNGAQSSDPARTGAHSPASWFNLIRSGNSSSGGGVTASKGRGGAVSCHGCKLHYYSNKRPKSNSLTADSNTASQSRDIKENEYVLLTPEMRWCAPGSSSS</sequence>
<protein>
    <submittedName>
        <fullName evidence="2">FMRFamide receptor</fullName>
    </submittedName>
</protein>
<keyword evidence="2" id="KW-0675">Receptor</keyword>